<dbReference type="Proteomes" id="UP000000495">
    <property type="component" value="Chromosome"/>
</dbReference>
<name>F8KZZ8_PARAV</name>
<gene>
    <name evidence="1" type="ordered locus">PUV_15570</name>
</gene>
<dbReference type="HOGENOM" id="CLU_2790154_0_0_0"/>
<protein>
    <submittedName>
        <fullName evidence="1">Uncharacterized protein</fullName>
    </submittedName>
</protein>
<reference evidence="1 2" key="2">
    <citation type="journal article" date="2011" name="Mol. Biol. Evol.">
        <title>Unity in variety--the pan-genome of the Chlamydiae.</title>
        <authorList>
            <person name="Collingro A."/>
            <person name="Tischler P."/>
            <person name="Weinmaier T."/>
            <person name="Penz T."/>
            <person name="Heinz E."/>
            <person name="Brunham R.C."/>
            <person name="Read T.D."/>
            <person name="Bavoil P.M."/>
            <person name="Sachse K."/>
            <person name="Kahane S."/>
            <person name="Friedman M.G."/>
            <person name="Rattei T."/>
            <person name="Myers G.S."/>
            <person name="Horn M."/>
        </authorList>
    </citation>
    <scope>NUCLEOTIDE SEQUENCE [LARGE SCALE GENOMIC DNA]</scope>
    <source>
        <strain evidence="2">UV7</strain>
    </source>
</reference>
<keyword evidence="2" id="KW-1185">Reference proteome</keyword>
<dbReference type="EMBL" id="FR872580">
    <property type="protein sequence ID" value="CCB86507.1"/>
    <property type="molecule type" value="Genomic_DNA"/>
</dbReference>
<proteinExistence type="predicted"/>
<evidence type="ECO:0000313" key="1">
    <source>
        <dbReference type="EMBL" id="CCB86507.1"/>
    </source>
</evidence>
<accession>F8KZZ8</accession>
<dbReference type="AlphaFoldDB" id="F8KZZ8"/>
<sequence>MNNKYFFSIDKVNERKLLPQTERVGALNLPYGKLCVVDGKAETFIISNNVGRIYHCVKFSKNKGFFRS</sequence>
<evidence type="ECO:0000313" key="2">
    <source>
        <dbReference type="Proteomes" id="UP000000495"/>
    </source>
</evidence>
<reference key="1">
    <citation type="journal article" date="2011" name="Mol. Biol. Evol.">
        <title>Unity in variety -- the pan-genome of the Chlamydiae.</title>
        <authorList>
            <person name="Collingro A."/>
            <person name="Tischler P."/>
            <person name="Weinmaier T."/>
            <person name="Penz T."/>
            <person name="Heinz E."/>
            <person name="Brunham R.C."/>
            <person name="Read T.D."/>
            <person name="Bavoil P.M."/>
            <person name="Sachse K."/>
            <person name="Kahane S."/>
            <person name="Friedman M.G."/>
            <person name="Rattei T."/>
            <person name="Myers G.S.A."/>
            <person name="Horn M."/>
        </authorList>
    </citation>
    <scope>NUCLEOTIDE SEQUENCE</scope>
    <source>
        <strain>UV7</strain>
    </source>
</reference>
<dbReference type="KEGG" id="puv:PUV_15570"/>
<dbReference type="RefSeq" id="WP_013925035.1">
    <property type="nucleotide sequence ID" value="NC_015702.1"/>
</dbReference>
<organism evidence="1 2">
    <name type="scientific">Parachlamydia acanthamoebae (strain UV7)</name>
    <dbReference type="NCBI Taxonomy" id="765952"/>
    <lineage>
        <taxon>Bacteria</taxon>
        <taxon>Pseudomonadati</taxon>
        <taxon>Chlamydiota</taxon>
        <taxon>Chlamydiia</taxon>
        <taxon>Parachlamydiales</taxon>
        <taxon>Parachlamydiaceae</taxon>
        <taxon>Parachlamydia</taxon>
    </lineage>
</organism>